<keyword evidence="2" id="KW-1185">Reference proteome</keyword>
<comment type="caution">
    <text evidence="1">The sequence shown here is derived from an EMBL/GenBank/DDBJ whole genome shotgun (WGS) entry which is preliminary data.</text>
</comment>
<evidence type="ECO:0000313" key="2">
    <source>
        <dbReference type="Proteomes" id="UP001607157"/>
    </source>
</evidence>
<evidence type="ECO:0000313" key="1">
    <source>
        <dbReference type="EMBL" id="MFH0253667.1"/>
    </source>
</evidence>
<name>A0ABW7I667_9RHOB</name>
<protein>
    <submittedName>
        <fullName evidence="1">Uncharacterized protein</fullName>
    </submittedName>
</protein>
<reference evidence="1 2" key="1">
    <citation type="submission" date="2024-10" db="EMBL/GenBank/DDBJ databases">
        <authorList>
            <person name="Yang X.-N."/>
        </authorList>
    </citation>
    <scope>NUCLEOTIDE SEQUENCE [LARGE SCALE GENOMIC DNA]</scope>
    <source>
        <strain evidence="1 2">CAU 1059</strain>
    </source>
</reference>
<dbReference type="RefSeq" id="WP_377172709.1">
    <property type="nucleotide sequence ID" value="NZ_JBHTJC010000005.1"/>
</dbReference>
<gene>
    <name evidence="1" type="ORF">ACGRVM_07170</name>
</gene>
<dbReference type="Proteomes" id="UP001607157">
    <property type="component" value="Unassembled WGS sequence"/>
</dbReference>
<proteinExistence type="predicted"/>
<dbReference type="EMBL" id="JBIHMM010000001">
    <property type="protein sequence ID" value="MFH0253667.1"/>
    <property type="molecule type" value="Genomic_DNA"/>
</dbReference>
<organism evidence="1 2">
    <name type="scientific">Roseovarius aquimarinus</name>
    <dbReference type="NCBI Taxonomy" id="1229156"/>
    <lineage>
        <taxon>Bacteria</taxon>
        <taxon>Pseudomonadati</taxon>
        <taxon>Pseudomonadota</taxon>
        <taxon>Alphaproteobacteria</taxon>
        <taxon>Rhodobacterales</taxon>
        <taxon>Roseobacteraceae</taxon>
        <taxon>Roseovarius</taxon>
    </lineage>
</organism>
<accession>A0ABW7I667</accession>
<sequence length="125" mass="14300">MMDFLCRDAGVEGSGVYQAMSSLWKSVEQLGHGNYVPVGCRELELSQTKLKKYCLPALTAKQKNEVWQRGPDEYASELDALLPETHHPMVRRVIDGRLPAYELERLKEIERIEHECRLQAIGRTS</sequence>